<keyword evidence="12" id="KW-0902">Two-component regulatory system</keyword>
<evidence type="ECO:0000256" key="11">
    <source>
        <dbReference type="ARBA" id="ARBA00022989"/>
    </source>
</evidence>
<dbReference type="Pfam" id="PF02518">
    <property type="entry name" value="HATPase_c"/>
    <property type="match status" value="1"/>
</dbReference>
<dbReference type="InterPro" id="IPR004358">
    <property type="entry name" value="Sig_transdc_His_kin-like_C"/>
</dbReference>
<dbReference type="PRINTS" id="PR00344">
    <property type="entry name" value="BCTRLSENSOR"/>
</dbReference>
<evidence type="ECO:0000256" key="7">
    <source>
        <dbReference type="ARBA" id="ARBA00022692"/>
    </source>
</evidence>
<proteinExistence type="predicted"/>
<dbReference type="PROSITE" id="PS50109">
    <property type="entry name" value="HIS_KIN"/>
    <property type="match status" value="1"/>
</dbReference>
<dbReference type="SUPFAM" id="SSF55874">
    <property type="entry name" value="ATPase domain of HSP90 chaperone/DNA topoisomerase II/histidine kinase"/>
    <property type="match status" value="1"/>
</dbReference>
<dbReference type="SMART" id="SM00388">
    <property type="entry name" value="HisKA"/>
    <property type="match status" value="1"/>
</dbReference>
<evidence type="ECO:0000256" key="4">
    <source>
        <dbReference type="ARBA" id="ARBA00022475"/>
    </source>
</evidence>
<evidence type="ECO:0000313" key="17">
    <source>
        <dbReference type="EMBL" id="MFD2730700.1"/>
    </source>
</evidence>
<feature type="domain" description="Histidine kinase" evidence="15">
    <location>
        <begin position="211"/>
        <end position="426"/>
    </location>
</feature>
<evidence type="ECO:0000256" key="13">
    <source>
        <dbReference type="ARBA" id="ARBA00023136"/>
    </source>
</evidence>
<dbReference type="CDD" id="cd06225">
    <property type="entry name" value="HAMP"/>
    <property type="match status" value="1"/>
</dbReference>
<evidence type="ECO:0000313" key="18">
    <source>
        <dbReference type="Proteomes" id="UP001597546"/>
    </source>
</evidence>
<keyword evidence="5" id="KW-0597">Phosphoprotein</keyword>
<dbReference type="Proteomes" id="UP001597546">
    <property type="component" value="Unassembled WGS sequence"/>
</dbReference>
<dbReference type="PROSITE" id="PS50885">
    <property type="entry name" value="HAMP"/>
    <property type="match status" value="1"/>
</dbReference>
<evidence type="ECO:0000256" key="1">
    <source>
        <dbReference type="ARBA" id="ARBA00000085"/>
    </source>
</evidence>
<dbReference type="EC" id="2.7.13.3" evidence="3"/>
<evidence type="ECO:0000256" key="14">
    <source>
        <dbReference type="SAM" id="Phobius"/>
    </source>
</evidence>
<evidence type="ECO:0000259" key="15">
    <source>
        <dbReference type="PROSITE" id="PS50109"/>
    </source>
</evidence>
<keyword evidence="13 14" id="KW-0472">Membrane</keyword>
<evidence type="ECO:0000256" key="8">
    <source>
        <dbReference type="ARBA" id="ARBA00022741"/>
    </source>
</evidence>
<dbReference type="InterPro" id="IPR003660">
    <property type="entry name" value="HAMP_dom"/>
</dbReference>
<feature type="domain" description="HAMP" evidence="16">
    <location>
        <begin position="149"/>
        <end position="203"/>
    </location>
</feature>
<dbReference type="Pfam" id="PF00512">
    <property type="entry name" value="HisKA"/>
    <property type="match status" value="1"/>
</dbReference>
<keyword evidence="18" id="KW-1185">Reference proteome</keyword>
<keyword evidence="8" id="KW-0547">Nucleotide-binding</keyword>
<keyword evidence="4" id="KW-1003">Cell membrane</keyword>
<dbReference type="Gene3D" id="1.10.287.130">
    <property type="match status" value="1"/>
</dbReference>
<keyword evidence="6" id="KW-0808">Transferase</keyword>
<dbReference type="InterPro" id="IPR003661">
    <property type="entry name" value="HisK_dim/P_dom"/>
</dbReference>
<dbReference type="CDD" id="cd00075">
    <property type="entry name" value="HATPase"/>
    <property type="match status" value="1"/>
</dbReference>
<evidence type="ECO:0000256" key="2">
    <source>
        <dbReference type="ARBA" id="ARBA00004651"/>
    </source>
</evidence>
<dbReference type="CDD" id="cd00082">
    <property type="entry name" value="HisKA"/>
    <property type="match status" value="1"/>
</dbReference>
<dbReference type="SMART" id="SM00387">
    <property type="entry name" value="HATPase_c"/>
    <property type="match status" value="1"/>
</dbReference>
<evidence type="ECO:0000256" key="3">
    <source>
        <dbReference type="ARBA" id="ARBA00012438"/>
    </source>
</evidence>
<dbReference type="PANTHER" id="PTHR45528">
    <property type="entry name" value="SENSOR HISTIDINE KINASE CPXA"/>
    <property type="match status" value="1"/>
</dbReference>
<organism evidence="17 18">
    <name type="scientific">Pedobacter alpinus</name>
    <dbReference type="NCBI Taxonomy" id="1590643"/>
    <lineage>
        <taxon>Bacteria</taxon>
        <taxon>Pseudomonadati</taxon>
        <taxon>Bacteroidota</taxon>
        <taxon>Sphingobacteriia</taxon>
        <taxon>Sphingobacteriales</taxon>
        <taxon>Sphingobacteriaceae</taxon>
        <taxon>Pedobacter</taxon>
    </lineage>
</organism>
<dbReference type="InterPro" id="IPR005467">
    <property type="entry name" value="His_kinase_dom"/>
</dbReference>
<feature type="transmembrane region" description="Helical" evidence="14">
    <location>
        <begin position="128"/>
        <end position="147"/>
    </location>
</feature>
<keyword evidence="7 14" id="KW-0812">Transmembrane</keyword>
<dbReference type="SUPFAM" id="SSF47384">
    <property type="entry name" value="Homodimeric domain of signal transducing histidine kinase"/>
    <property type="match status" value="1"/>
</dbReference>
<comment type="caution">
    <text evidence="17">The sequence shown here is derived from an EMBL/GenBank/DDBJ whole genome shotgun (WGS) entry which is preliminary data.</text>
</comment>
<dbReference type="EMBL" id="JBHULV010000008">
    <property type="protein sequence ID" value="MFD2730700.1"/>
    <property type="molecule type" value="Genomic_DNA"/>
</dbReference>
<keyword evidence="9 17" id="KW-0418">Kinase</keyword>
<evidence type="ECO:0000256" key="12">
    <source>
        <dbReference type="ARBA" id="ARBA00023012"/>
    </source>
</evidence>
<dbReference type="SUPFAM" id="SSF158472">
    <property type="entry name" value="HAMP domain-like"/>
    <property type="match status" value="1"/>
</dbReference>
<dbReference type="Gene3D" id="6.10.340.10">
    <property type="match status" value="1"/>
</dbReference>
<dbReference type="Gene3D" id="3.30.565.10">
    <property type="entry name" value="Histidine kinase-like ATPase, C-terminal domain"/>
    <property type="match status" value="1"/>
</dbReference>
<evidence type="ECO:0000256" key="10">
    <source>
        <dbReference type="ARBA" id="ARBA00022840"/>
    </source>
</evidence>
<name>A0ABW5TQ37_9SPHI</name>
<evidence type="ECO:0000256" key="5">
    <source>
        <dbReference type="ARBA" id="ARBA00022553"/>
    </source>
</evidence>
<keyword evidence="11 14" id="KW-1133">Transmembrane helix</keyword>
<dbReference type="InterPro" id="IPR050398">
    <property type="entry name" value="HssS/ArlS-like"/>
</dbReference>
<comment type="catalytic activity">
    <reaction evidence="1">
        <text>ATP + protein L-histidine = ADP + protein N-phospho-L-histidine.</text>
        <dbReference type="EC" id="2.7.13.3"/>
    </reaction>
</comment>
<dbReference type="InterPro" id="IPR036890">
    <property type="entry name" value="HATPase_C_sf"/>
</dbReference>
<dbReference type="GO" id="GO:0016301">
    <property type="term" value="F:kinase activity"/>
    <property type="evidence" value="ECO:0007669"/>
    <property type="project" value="UniProtKB-KW"/>
</dbReference>
<dbReference type="RefSeq" id="WP_379040495.1">
    <property type="nucleotide sequence ID" value="NZ_JBHSKW010000005.1"/>
</dbReference>
<sequence length="427" mass="48822">MMYFLTESLTRQEYYTRLKLRTEVTAKAKFEVNNNDNRVYQDLRTQHLKVLPDEKEYIIEITDNGRLLTQSLPPKLIKSIFKNKYAEYVEQGVYYVGILYTHQNKNYIVAISATDPVGKQDLIRLRTILLFSFLITSVLSLIIGNWFSNQFVKPITNMIAKVQNISAYNLDLRLDPQKKGKGELADLAKTFNNMLDRLETAFQIQNNFVSNASHELRTPLTAILGVTELALLKPNQENVESLEIINKQASRLNNIINGLLKLAQSGYNSKKQLNDSIRIDELVLSILDDLKLTNPESKIHLDFSDLPEKADYLTIMGTEPLLRLAINNIIQNACKYSDNQIVNVKLFLINGKICLKTSDKGIGIPKKDLEHIFELFFRASNHGDRMGFGLGLPLSYRILKVHQATLEIVSEESKGTDVYVYFNNFYA</sequence>
<dbReference type="SMART" id="SM00304">
    <property type="entry name" value="HAMP"/>
    <property type="match status" value="1"/>
</dbReference>
<dbReference type="InterPro" id="IPR003594">
    <property type="entry name" value="HATPase_dom"/>
</dbReference>
<dbReference type="PANTHER" id="PTHR45528:SF1">
    <property type="entry name" value="SENSOR HISTIDINE KINASE CPXA"/>
    <property type="match status" value="1"/>
</dbReference>
<gene>
    <name evidence="17" type="ORF">ACFSSE_03210</name>
</gene>
<dbReference type="InterPro" id="IPR036097">
    <property type="entry name" value="HisK_dim/P_sf"/>
</dbReference>
<protein>
    <recommendedName>
        <fullName evidence="3">histidine kinase</fullName>
        <ecNumber evidence="3">2.7.13.3</ecNumber>
    </recommendedName>
</protein>
<evidence type="ECO:0000259" key="16">
    <source>
        <dbReference type="PROSITE" id="PS50885"/>
    </source>
</evidence>
<keyword evidence="10" id="KW-0067">ATP-binding</keyword>
<evidence type="ECO:0000256" key="9">
    <source>
        <dbReference type="ARBA" id="ARBA00022777"/>
    </source>
</evidence>
<dbReference type="Pfam" id="PF00672">
    <property type="entry name" value="HAMP"/>
    <property type="match status" value="1"/>
</dbReference>
<comment type="subcellular location">
    <subcellularLocation>
        <location evidence="2">Cell membrane</location>
        <topology evidence="2">Multi-pass membrane protein</topology>
    </subcellularLocation>
</comment>
<accession>A0ABW5TQ37</accession>
<evidence type="ECO:0000256" key="6">
    <source>
        <dbReference type="ARBA" id="ARBA00022679"/>
    </source>
</evidence>
<reference evidence="18" key="1">
    <citation type="journal article" date="2019" name="Int. J. Syst. Evol. Microbiol.">
        <title>The Global Catalogue of Microorganisms (GCM) 10K type strain sequencing project: providing services to taxonomists for standard genome sequencing and annotation.</title>
        <authorList>
            <consortium name="The Broad Institute Genomics Platform"/>
            <consortium name="The Broad Institute Genome Sequencing Center for Infectious Disease"/>
            <person name="Wu L."/>
            <person name="Ma J."/>
        </authorList>
    </citation>
    <scope>NUCLEOTIDE SEQUENCE [LARGE SCALE GENOMIC DNA]</scope>
    <source>
        <strain evidence="18">KCTC 42456</strain>
    </source>
</reference>